<name>S8CRZ4_9LAMI</name>
<gene>
    <name evidence="3" type="ORF">M569_07134</name>
</gene>
<protein>
    <recommendedName>
        <fullName evidence="2">DUF7054 domain-containing protein</fullName>
    </recommendedName>
</protein>
<comment type="caution">
    <text evidence="3">The sequence shown here is derived from an EMBL/GenBank/DDBJ whole genome shotgun (WGS) entry which is preliminary data.</text>
</comment>
<dbReference type="Proteomes" id="UP000015453">
    <property type="component" value="Unassembled WGS sequence"/>
</dbReference>
<evidence type="ECO:0000313" key="4">
    <source>
        <dbReference type="Proteomes" id="UP000015453"/>
    </source>
</evidence>
<sequence length="118" mass="13301">MDNSYTSSPERAAGCFGRPGRHAGDKKQQLSKLLLNVNIQNSSWPVQVLMPPESTVADLVKAALEIYVKEKRRPLLPTGDPQCYRLHYSPFTLDSLSSEQRVMELGSRSFFLCRSNNE</sequence>
<feature type="region of interest" description="Disordered" evidence="1">
    <location>
        <begin position="1"/>
        <end position="24"/>
    </location>
</feature>
<evidence type="ECO:0000259" key="2">
    <source>
        <dbReference type="Pfam" id="PF23156"/>
    </source>
</evidence>
<evidence type="ECO:0000256" key="1">
    <source>
        <dbReference type="SAM" id="MobiDB-lite"/>
    </source>
</evidence>
<feature type="domain" description="DUF7054" evidence="2">
    <location>
        <begin position="30"/>
        <end position="113"/>
    </location>
</feature>
<dbReference type="OrthoDB" id="651546at2759"/>
<accession>S8CRZ4</accession>
<dbReference type="PANTHER" id="PTHR33270">
    <property type="entry name" value="BNAC05G50380D PROTEIN"/>
    <property type="match status" value="1"/>
</dbReference>
<dbReference type="AlphaFoldDB" id="S8CRZ4"/>
<dbReference type="InterPro" id="IPR040358">
    <property type="entry name" value="At4g22758-like"/>
</dbReference>
<reference evidence="3 4" key="1">
    <citation type="journal article" date="2013" name="BMC Genomics">
        <title>The miniature genome of a carnivorous plant Genlisea aurea contains a low number of genes and short non-coding sequences.</title>
        <authorList>
            <person name="Leushkin E.V."/>
            <person name="Sutormin R.A."/>
            <person name="Nabieva E.R."/>
            <person name="Penin A.A."/>
            <person name="Kondrashov A.S."/>
            <person name="Logacheva M.D."/>
        </authorList>
    </citation>
    <scope>NUCLEOTIDE SEQUENCE [LARGE SCALE GENOMIC DNA]</scope>
</reference>
<organism evidence="3 4">
    <name type="scientific">Genlisea aurea</name>
    <dbReference type="NCBI Taxonomy" id="192259"/>
    <lineage>
        <taxon>Eukaryota</taxon>
        <taxon>Viridiplantae</taxon>
        <taxon>Streptophyta</taxon>
        <taxon>Embryophyta</taxon>
        <taxon>Tracheophyta</taxon>
        <taxon>Spermatophyta</taxon>
        <taxon>Magnoliopsida</taxon>
        <taxon>eudicotyledons</taxon>
        <taxon>Gunneridae</taxon>
        <taxon>Pentapetalae</taxon>
        <taxon>asterids</taxon>
        <taxon>lamiids</taxon>
        <taxon>Lamiales</taxon>
        <taxon>Lentibulariaceae</taxon>
        <taxon>Genlisea</taxon>
    </lineage>
</organism>
<dbReference type="Pfam" id="PF23156">
    <property type="entry name" value="DUF7054"/>
    <property type="match status" value="1"/>
</dbReference>
<proteinExistence type="predicted"/>
<dbReference type="PANTHER" id="PTHR33270:SF7">
    <property type="entry name" value="SNRNP25 UBIQUITIN-LIKE DOMAIN-CONTAINING PROTEIN"/>
    <property type="match status" value="1"/>
</dbReference>
<dbReference type="InterPro" id="IPR055482">
    <property type="entry name" value="DUF7054"/>
</dbReference>
<keyword evidence="4" id="KW-1185">Reference proteome</keyword>
<evidence type="ECO:0000313" key="3">
    <source>
        <dbReference type="EMBL" id="EPS67641.1"/>
    </source>
</evidence>
<dbReference type="EMBL" id="AUSU01003004">
    <property type="protein sequence ID" value="EPS67641.1"/>
    <property type="molecule type" value="Genomic_DNA"/>
</dbReference>